<keyword evidence="5 6" id="KW-0472">Membrane</keyword>
<comment type="caution">
    <text evidence="7">The sequence shown here is derived from an EMBL/GenBank/DDBJ whole genome shotgun (WGS) entry which is preliminary data.</text>
</comment>
<feature type="transmembrane region" description="Helical" evidence="6">
    <location>
        <begin position="155"/>
        <end position="176"/>
    </location>
</feature>
<feature type="transmembrane region" description="Helical" evidence="6">
    <location>
        <begin position="269"/>
        <end position="291"/>
    </location>
</feature>
<keyword evidence="4 6" id="KW-1133">Transmembrane helix</keyword>
<dbReference type="GO" id="GO:0022857">
    <property type="term" value="F:transmembrane transporter activity"/>
    <property type="evidence" value="ECO:0007669"/>
    <property type="project" value="InterPro"/>
</dbReference>
<dbReference type="GO" id="GO:0006865">
    <property type="term" value="P:amino acid transport"/>
    <property type="evidence" value="ECO:0007669"/>
    <property type="project" value="InterPro"/>
</dbReference>
<dbReference type="InterPro" id="IPR004840">
    <property type="entry name" value="Amino_acid_permease_CS"/>
</dbReference>
<feature type="transmembrane region" description="Helical" evidence="6">
    <location>
        <begin position="323"/>
        <end position="349"/>
    </location>
</feature>
<dbReference type="GO" id="GO:0016020">
    <property type="term" value="C:membrane"/>
    <property type="evidence" value="ECO:0007669"/>
    <property type="project" value="UniProtKB-SubCell"/>
</dbReference>
<feature type="transmembrane region" description="Helical" evidence="6">
    <location>
        <begin position="188"/>
        <end position="207"/>
    </location>
</feature>
<sequence>MTTADNKVYVASSEADVQLAAMGYKAELPRSLSFFSVLGLSFAIMAVPFGESVTLSIGLTNGGPVTILYGWIFVTIISIFIATSLAEICSAYPTSGGVYYWSAMLANRQWTRITSWTTGWLGIVGNWTVTTSICFSGGQLISSAIGLWNETYVPAAWHVVLIYWAVLLVVLLTNIFASKHLHFINTICIYWTAASVLIILVTVLTMAKGGRRSAAYVFTEFDAKRAGWAPGWAFFVGLLQSAYTLTGYGMVAAMCEEVQNPQREVPKAMILSVVAAGITGVVYLIPILFVMPNVDKLLSVPSGQPIGYLFKVATGSAGGGFGLLFLILGILFFAGVGSLTATSRCLYAFSRDGAVPGSRIWTKINKRYDIPLYALLFSTLIQGLLGLLYLGSSAAFNAFTGVATICLSASYASPIVVLILRGRHLVANAPFNLGKFGYVINIITIVWISLAVILFMMPTAIPVTPSSMNYASVLFVFFAGVSILWYVISGRKYFTGPQVPVLEELRDNIVPNNLTVVNDVADHCKQ</sequence>
<feature type="transmembrane region" description="Helical" evidence="6">
    <location>
        <begin position="436"/>
        <end position="457"/>
    </location>
</feature>
<evidence type="ECO:0000256" key="5">
    <source>
        <dbReference type="ARBA" id="ARBA00023136"/>
    </source>
</evidence>
<feature type="transmembrane region" description="Helical" evidence="6">
    <location>
        <begin position="32"/>
        <end position="49"/>
    </location>
</feature>
<feature type="transmembrane region" description="Helical" evidence="6">
    <location>
        <begin position="396"/>
        <end position="420"/>
    </location>
</feature>
<evidence type="ECO:0000256" key="6">
    <source>
        <dbReference type="SAM" id="Phobius"/>
    </source>
</evidence>
<feature type="transmembrane region" description="Helical" evidence="6">
    <location>
        <begin position="370"/>
        <end position="390"/>
    </location>
</feature>
<dbReference type="Gene3D" id="1.20.1740.10">
    <property type="entry name" value="Amino acid/polyamine transporter I"/>
    <property type="match status" value="1"/>
</dbReference>
<comment type="subcellular location">
    <subcellularLocation>
        <location evidence="1">Membrane</location>
        <topology evidence="1">Multi-pass membrane protein</topology>
    </subcellularLocation>
</comment>
<dbReference type="PANTHER" id="PTHR45649:SF3">
    <property type="entry name" value="POLYAMINE TRANSPORTER TPO5"/>
    <property type="match status" value="1"/>
</dbReference>
<evidence type="ECO:0000256" key="1">
    <source>
        <dbReference type="ARBA" id="ARBA00004141"/>
    </source>
</evidence>
<organism evidence="7 8">
    <name type="scientific">Rotaria sordida</name>
    <dbReference type="NCBI Taxonomy" id="392033"/>
    <lineage>
        <taxon>Eukaryota</taxon>
        <taxon>Metazoa</taxon>
        <taxon>Spiralia</taxon>
        <taxon>Gnathifera</taxon>
        <taxon>Rotifera</taxon>
        <taxon>Eurotatoria</taxon>
        <taxon>Bdelloidea</taxon>
        <taxon>Philodinida</taxon>
        <taxon>Philodinidae</taxon>
        <taxon>Rotaria</taxon>
    </lineage>
</organism>
<evidence type="ECO:0000256" key="2">
    <source>
        <dbReference type="ARBA" id="ARBA00022448"/>
    </source>
</evidence>
<evidence type="ECO:0000256" key="3">
    <source>
        <dbReference type="ARBA" id="ARBA00022692"/>
    </source>
</evidence>
<dbReference type="EMBL" id="CAJNOT010006259">
    <property type="protein sequence ID" value="CAF1485757.1"/>
    <property type="molecule type" value="Genomic_DNA"/>
</dbReference>
<keyword evidence="2" id="KW-0813">Transport</keyword>
<accession>A0A815S3Y5</accession>
<dbReference type="AlphaFoldDB" id="A0A815S3Y5"/>
<evidence type="ECO:0000313" key="8">
    <source>
        <dbReference type="Proteomes" id="UP000663864"/>
    </source>
</evidence>
<feature type="transmembrane region" description="Helical" evidence="6">
    <location>
        <begin position="227"/>
        <end position="248"/>
    </location>
</feature>
<gene>
    <name evidence="7" type="ORF">ZHD862_LOCUS36772</name>
</gene>
<evidence type="ECO:0000313" key="7">
    <source>
        <dbReference type="EMBL" id="CAF1485757.1"/>
    </source>
</evidence>
<dbReference type="Proteomes" id="UP000663864">
    <property type="component" value="Unassembled WGS sequence"/>
</dbReference>
<dbReference type="PIRSF" id="PIRSF006060">
    <property type="entry name" value="AA_transporter"/>
    <property type="match status" value="1"/>
</dbReference>
<dbReference type="Pfam" id="PF13520">
    <property type="entry name" value="AA_permease_2"/>
    <property type="match status" value="1"/>
</dbReference>
<evidence type="ECO:0000256" key="4">
    <source>
        <dbReference type="ARBA" id="ARBA00022989"/>
    </source>
</evidence>
<reference evidence="7" key="1">
    <citation type="submission" date="2021-02" db="EMBL/GenBank/DDBJ databases">
        <authorList>
            <person name="Nowell W R."/>
        </authorList>
    </citation>
    <scope>NUCLEOTIDE SEQUENCE</scope>
</reference>
<dbReference type="PROSITE" id="PS00218">
    <property type="entry name" value="AMINO_ACID_PERMEASE_1"/>
    <property type="match status" value="1"/>
</dbReference>
<feature type="transmembrane region" description="Helical" evidence="6">
    <location>
        <begin position="469"/>
        <end position="488"/>
    </location>
</feature>
<keyword evidence="3 6" id="KW-0812">Transmembrane</keyword>
<protein>
    <submittedName>
        <fullName evidence="7">Uncharacterized protein</fullName>
    </submittedName>
</protein>
<name>A0A815S3Y5_9BILA</name>
<feature type="transmembrane region" description="Helical" evidence="6">
    <location>
        <begin position="69"/>
        <end position="92"/>
    </location>
</feature>
<dbReference type="InterPro" id="IPR002293">
    <property type="entry name" value="AA/rel_permease1"/>
</dbReference>
<dbReference type="PANTHER" id="PTHR45649">
    <property type="entry name" value="AMINO-ACID PERMEASE BAT1"/>
    <property type="match status" value="1"/>
</dbReference>
<proteinExistence type="predicted"/>
<feature type="transmembrane region" description="Helical" evidence="6">
    <location>
        <begin position="113"/>
        <end position="135"/>
    </location>
</feature>